<comment type="caution">
    <text evidence="2">The sequence shown here is derived from an EMBL/GenBank/DDBJ whole genome shotgun (WGS) entry which is preliminary data.</text>
</comment>
<feature type="region of interest" description="Disordered" evidence="1">
    <location>
        <begin position="1"/>
        <end position="30"/>
    </location>
</feature>
<keyword evidence="3" id="KW-1185">Reference proteome</keyword>
<name>A0AAD6F306_9TELE</name>
<sequence>WLCAIADSSTGRKGKLRSSRTCEHEDELPLSDALSGKSTLRQYLPESRSPFTEREEALHVLLTLSIPHRTMRTPP</sequence>
<evidence type="ECO:0000256" key="1">
    <source>
        <dbReference type="SAM" id="MobiDB-lite"/>
    </source>
</evidence>
<dbReference type="Proteomes" id="UP001219934">
    <property type="component" value="Unassembled WGS sequence"/>
</dbReference>
<reference evidence="2" key="1">
    <citation type="submission" date="2022-11" db="EMBL/GenBank/DDBJ databases">
        <title>Chromosome-level genome of Pogonophryne albipinna.</title>
        <authorList>
            <person name="Jo E."/>
        </authorList>
    </citation>
    <scope>NUCLEOTIDE SEQUENCE</scope>
    <source>
        <strain evidence="2">SGF0006</strain>
        <tissue evidence="2">Muscle</tissue>
    </source>
</reference>
<accession>A0AAD6F306</accession>
<dbReference type="AlphaFoldDB" id="A0AAD6F306"/>
<protein>
    <submittedName>
        <fullName evidence="2">Uncharacterized protein</fullName>
    </submittedName>
</protein>
<dbReference type="EMBL" id="JAPTMU010000394">
    <property type="protein sequence ID" value="KAJ4918825.1"/>
    <property type="molecule type" value="Genomic_DNA"/>
</dbReference>
<evidence type="ECO:0000313" key="3">
    <source>
        <dbReference type="Proteomes" id="UP001219934"/>
    </source>
</evidence>
<evidence type="ECO:0000313" key="2">
    <source>
        <dbReference type="EMBL" id="KAJ4918825.1"/>
    </source>
</evidence>
<feature type="non-terminal residue" evidence="2">
    <location>
        <position position="1"/>
    </location>
</feature>
<proteinExistence type="predicted"/>
<organism evidence="2 3">
    <name type="scientific">Pogonophryne albipinna</name>
    <dbReference type="NCBI Taxonomy" id="1090488"/>
    <lineage>
        <taxon>Eukaryota</taxon>
        <taxon>Metazoa</taxon>
        <taxon>Chordata</taxon>
        <taxon>Craniata</taxon>
        <taxon>Vertebrata</taxon>
        <taxon>Euteleostomi</taxon>
        <taxon>Actinopterygii</taxon>
        <taxon>Neopterygii</taxon>
        <taxon>Teleostei</taxon>
        <taxon>Neoteleostei</taxon>
        <taxon>Acanthomorphata</taxon>
        <taxon>Eupercaria</taxon>
        <taxon>Perciformes</taxon>
        <taxon>Notothenioidei</taxon>
        <taxon>Pogonophryne</taxon>
    </lineage>
</organism>
<gene>
    <name evidence="2" type="ORF">JOQ06_018479</name>
</gene>